<dbReference type="PANTHER" id="PTHR42770:SF16">
    <property type="entry name" value="AMINO ACID PERMEASE"/>
    <property type="match status" value="1"/>
</dbReference>
<dbReference type="AlphaFoldDB" id="A0A4Q7ZLV9"/>
<feature type="transmembrane region" description="Helical" evidence="5">
    <location>
        <begin position="97"/>
        <end position="123"/>
    </location>
</feature>
<dbReference type="Proteomes" id="UP000292564">
    <property type="component" value="Unassembled WGS sequence"/>
</dbReference>
<dbReference type="GO" id="GO:0016020">
    <property type="term" value="C:membrane"/>
    <property type="evidence" value="ECO:0007669"/>
    <property type="project" value="UniProtKB-SubCell"/>
</dbReference>
<evidence type="ECO:0000256" key="5">
    <source>
        <dbReference type="SAM" id="Phobius"/>
    </source>
</evidence>
<organism evidence="7 8">
    <name type="scientific">Krasilnikovia cinnamomea</name>
    <dbReference type="NCBI Taxonomy" id="349313"/>
    <lineage>
        <taxon>Bacteria</taxon>
        <taxon>Bacillati</taxon>
        <taxon>Actinomycetota</taxon>
        <taxon>Actinomycetes</taxon>
        <taxon>Micromonosporales</taxon>
        <taxon>Micromonosporaceae</taxon>
        <taxon>Krasilnikovia</taxon>
    </lineage>
</organism>
<dbReference type="Pfam" id="PF00324">
    <property type="entry name" value="AA_permease"/>
    <property type="match status" value="1"/>
</dbReference>
<feature type="transmembrane region" description="Helical" evidence="5">
    <location>
        <begin position="353"/>
        <end position="373"/>
    </location>
</feature>
<dbReference type="Gene3D" id="1.20.1740.10">
    <property type="entry name" value="Amino acid/polyamine transporter I"/>
    <property type="match status" value="1"/>
</dbReference>
<keyword evidence="3 5" id="KW-1133">Transmembrane helix</keyword>
<feature type="transmembrane region" description="Helical" evidence="5">
    <location>
        <begin position="143"/>
        <end position="161"/>
    </location>
</feature>
<feature type="transmembrane region" description="Helical" evidence="5">
    <location>
        <begin position="173"/>
        <end position="195"/>
    </location>
</feature>
<protein>
    <submittedName>
        <fullName evidence="7">Amino acid/polyamine/organocation transporter (APC superfamily)</fullName>
    </submittedName>
</protein>
<feature type="domain" description="Amino acid permease/ SLC12A" evidence="6">
    <location>
        <begin position="52"/>
        <end position="440"/>
    </location>
</feature>
<evidence type="ECO:0000259" key="6">
    <source>
        <dbReference type="Pfam" id="PF00324"/>
    </source>
</evidence>
<feature type="transmembrane region" description="Helical" evidence="5">
    <location>
        <begin position="447"/>
        <end position="465"/>
    </location>
</feature>
<dbReference type="EMBL" id="SHKY01000001">
    <property type="protein sequence ID" value="RZU51229.1"/>
    <property type="molecule type" value="Genomic_DNA"/>
</dbReference>
<comment type="subcellular location">
    <subcellularLocation>
        <location evidence="1">Membrane</location>
        <topology evidence="1">Multi-pass membrane protein</topology>
    </subcellularLocation>
</comment>
<feature type="transmembrane region" description="Helical" evidence="5">
    <location>
        <begin position="251"/>
        <end position="275"/>
    </location>
</feature>
<feature type="transmembrane region" description="Helical" evidence="5">
    <location>
        <begin position="302"/>
        <end position="332"/>
    </location>
</feature>
<evidence type="ECO:0000256" key="2">
    <source>
        <dbReference type="ARBA" id="ARBA00022692"/>
    </source>
</evidence>
<reference evidence="7 8" key="1">
    <citation type="submission" date="2019-02" db="EMBL/GenBank/DDBJ databases">
        <title>Sequencing the genomes of 1000 actinobacteria strains.</title>
        <authorList>
            <person name="Klenk H.-P."/>
        </authorList>
    </citation>
    <scope>NUCLEOTIDE SEQUENCE [LARGE SCALE GENOMIC DNA]</scope>
    <source>
        <strain evidence="7 8">DSM 45162</strain>
    </source>
</reference>
<comment type="caution">
    <text evidence="7">The sequence shown here is derived from an EMBL/GenBank/DDBJ whole genome shotgun (WGS) entry which is preliminary data.</text>
</comment>
<feature type="transmembrane region" description="Helical" evidence="5">
    <location>
        <begin position="215"/>
        <end position="239"/>
    </location>
</feature>
<feature type="transmembrane region" description="Helical" evidence="5">
    <location>
        <begin position="65"/>
        <end position="85"/>
    </location>
</feature>
<evidence type="ECO:0000256" key="1">
    <source>
        <dbReference type="ARBA" id="ARBA00004141"/>
    </source>
</evidence>
<dbReference type="GO" id="GO:0055085">
    <property type="term" value="P:transmembrane transport"/>
    <property type="evidence" value="ECO:0007669"/>
    <property type="project" value="InterPro"/>
</dbReference>
<dbReference type="InterPro" id="IPR050367">
    <property type="entry name" value="APC_superfamily"/>
</dbReference>
<evidence type="ECO:0000256" key="4">
    <source>
        <dbReference type="ARBA" id="ARBA00023136"/>
    </source>
</evidence>
<keyword evidence="4 5" id="KW-0472">Membrane</keyword>
<gene>
    <name evidence="7" type="ORF">EV385_3038</name>
</gene>
<feature type="transmembrane region" description="Helical" evidence="5">
    <location>
        <begin position="379"/>
        <end position="406"/>
    </location>
</feature>
<sequence>MRPATHPSLAPLTAGNPDPLTQFGYQPTLPRTLRTRDLAFYGLIFMVPIAPFGILGSVFSASGGMVALAYAVGMVAMLFTASSYAQMVKAFPMAGSVYSYAGRAIAAAVGFLAGWTILLDYFLVPGLLALVAAVAMNAVTPAVPVWAWIAVFVLGTTAVNMRGMRLTAAMVRIFLIGELVVLALFLMVGVAAIVAGKGNGLPANAAWFDSATFSWPVVAAAVSVAMLSFLGFDAISLLAEDNKGAPNQISRAMIAALVLAGALFIVQTWVAALLIPHPGALVADGDPAGTAFYDAARVAAPWLGALTAVATALAWGVANTLVAQVATTRLLFAMGRDRQLPAFLAKVSLRRAVPVNAYLVVAALSLGLGLYMASRDDGIGLLASMVNFGALVAFITLHVSVIWHYLVRGRDRSRDRSLWFHLFVPLVGIGLLVLVAINANVMAQRVALIWMGVGVVILVGLYATGRRPRLAGQGR</sequence>
<accession>A0A4Q7ZLV9</accession>
<dbReference type="InterPro" id="IPR004841">
    <property type="entry name" value="AA-permease/SLC12A_dom"/>
</dbReference>
<dbReference type="PIRSF" id="PIRSF006060">
    <property type="entry name" value="AA_transporter"/>
    <property type="match status" value="1"/>
</dbReference>
<feature type="transmembrane region" description="Helical" evidence="5">
    <location>
        <begin position="418"/>
        <end position="441"/>
    </location>
</feature>
<evidence type="ECO:0000256" key="3">
    <source>
        <dbReference type="ARBA" id="ARBA00022989"/>
    </source>
</evidence>
<evidence type="ECO:0000313" key="8">
    <source>
        <dbReference type="Proteomes" id="UP000292564"/>
    </source>
</evidence>
<dbReference type="PANTHER" id="PTHR42770">
    <property type="entry name" value="AMINO ACID TRANSPORTER-RELATED"/>
    <property type="match status" value="1"/>
</dbReference>
<proteinExistence type="predicted"/>
<keyword evidence="8" id="KW-1185">Reference proteome</keyword>
<evidence type="ECO:0000313" key="7">
    <source>
        <dbReference type="EMBL" id="RZU51229.1"/>
    </source>
</evidence>
<name>A0A4Q7ZLV9_9ACTN</name>
<keyword evidence="2 5" id="KW-0812">Transmembrane</keyword>
<feature type="transmembrane region" description="Helical" evidence="5">
    <location>
        <begin position="38"/>
        <end position="59"/>
    </location>
</feature>
<dbReference type="RefSeq" id="WP_242624893.1">
    <property type="nucleotide sequence ID" value="NZ_SHKY01000001.1"/>
</dbReference>